<dbReference type="EMBL" id="JACCAT010000001">
    <property type="protein sequence ID" value="NYH11846.1"/>
    <property type="molecule type" value="Genomic_DNA"/>
</dbReference>
<keyword evidence="1" id="KW-0472">Membrane</keyword>
<feature type="transmembrane region" description="Helical" evidence="1">
    <location>
        <begin position="16"/>
        <end position="37"/>
    </location>
</feature>
<dbReference type="GO" id="GO:0004497">
    <property type="term" value="F:monooxygenase activity"/>
    <property type="evidence" value="ECO:0007669"/>
    <property type="project" value="UniProtKB-KW"/>
</dbReference>
<sequence>MQQRSQPTQESATRRILVGYLGLYPTLLLVLTLLAPVTHDLSFPLMVLVEVAVLVPVTQLVSFPLVRWLLSRFRQT</sequence>
<keyword evidence="1" id="KW-1133">Transmembrane helix</keyword>
<evidence type="ECO:0000313" key="3">
    <source>
        <dbReference type="Proteomes" id="UP000553035"/>
    </source>
</evidence>
<gene>
    <name evidence="2" type="ORF">GGI52_004889</name>
</gene>
<proteinExistence type="predicted"/>
<evidence type="ECO:0000313" key="2">
    <source>
        <dbReference type="EMBL" id="NYH11846.1"/>
    </source>
</evidence>
<keyword evidence="2" id="KW-0560">Oxidoreductase</keyword>
<reference evidence="2 3" key="1">
    <citation type="submission" date="2020-07" db="EMBL/GenBank/DDBJ databases">
        <title>Exploring microbial biodiversity for novel pathways involved in the catabolism of aromatic compounds derived from lignin.</title>
        <authorList>
            <person name="Elkins J."/>
        </authorList>
    </citation>
    <scope>NUCLEOTIDE SEQUENCE [LARGE SCALE GENOMIC DNA]</scope>
    <source>
        <strain evidence="2 3">VanB</strain>
    </source>
</reference>
<accession>A0A7Y9W088</accession>
<organism evidence="2 3">
    <name type="scientific">Pseudomonas moraviensis</name>
    <dbReference type="NCBI Taxonomy" id="321662"/>
    <lineage>
        <taxon>Bacteria</taxon>
        <taxon>Pseudomonadati</taxon>
        <taxon>Pseudomonadota</taxon>
        <taxon>Gammaproteobacteria</taxon>
        <taxon>Pseudomonadales</taxon>
        <taxon>Pseudomonadaceae</taxon>
        <taxon>Pseudomonas</taxon>
    </lineage>
</organism>
<comment type="caution">
    <text evidence="2">The sequence shown here is derived from an EMBL/GenBank/DDBJ whole genome shotgun (WGS) entry which is preliminary data.</text>
</comment>
<feature type="transmembrane region" description="Helical" evidence="1">
    <location>
        <begin position="43"/>
        <end position="70"/>
    </location>
</feature>
<evidence type="ECO:0000256" key="1">
    <source>
        <dbReference type="SAM" id="Phobius"/>
    </source>
</evidence>
<keyword evidence="1" id="KW-0812">Transmembrane</keyword>
<protein>
    <submittedName>
        <fullName evidence="2">Antibiotic biosynthesis monooxygenase (ABM) superfamily enzyme</fullName>
    </submittedName>
</protein>
<name>A0A7Y9W088_9PSED</name>
<dbReference type="AlphaFoldDB" id="A0A7Y9W088"/>
<dbReference type="RefSeq" id="WP_179694937.1">
    <property type="nucleotide sequence ID" value="NZ_JACCAT010000001.1"/>
</dbReference>
<dbReference type="Proteomes" id="UP000553035">
    <property type="component" value="Unassembled WGS sequence"/>
</dbReference>
<keyword evidence="2" id="KW-0503">Monooxygenase</keyword>